<evidence type="ECO:0000313" key="5">
    <source>
        <dbReference type="Proteomes" id="UP000030669"/>
    </source>
</evidence>
<dbReference type="HOGENOM" id="CLU_101052_0_1_1"/>
<dbReference type="Pfam" id="PF07896">
    <property type="entry name" value="DUF1674"/>
    <property type="match status" value="1"/>
</dbReference>
<gene>
    <name evidence="4" type="ORF">GLOTRDRAFT_99304</name>
</gene>
<name>S7QBC1_GLOTA</name>
<evidence type="ECO:0000256" key="1">
    <source>
        <dbReference type="ARBA" id="ARBA00005701"/>
    </source>
</evidence>
<dbReference type="GeneID" id="19310074"/>
<dbReference type="EMBL" id="KB469299">
    <property type="protein sequence ID" value="EPQ57246.1"/>
    <property type="molecule type" value="Genomic_DNA"/>
</dbReference>
<organism evidence="4 5">
    <name type="scientific">Gloeophyllum trabeum (strain ATCC 11539 / FP-39264 / Madison 617)</name>
    <name type="common">Brown rot fungus</name>
    <dbReference type="NCBI Taxonomy" id="670483"/>
    <lineage>
        <taxon>Eukaryota</taxon>
        <taxon>Fungi</taxon>
        <taxon>Dikarya</taxon>
        <taxon>Basidiomycota</taxon>
        <taxon>Agaricomycotina</taxon>
        <taxon>Agaricomycetes</taxon>
        <taxon>Gloeophyllales</taxon>
        <taxon>Gloeophyllaceae</taxon>
        <taxon>Gloeophyllum</taxon>
    </lineage>
</organism>
<dbReference type="PANTHER" id="PTHR28524:SF3">
    <property type="entry name" value="SUCCINATE DEHYDROGENASE ASSEMBLY FACTOR 4, MITOCHONDRIAL"/>
    <property type="match status" value="1"/>
</dbReference>
<evidence type="ECO:0000256" key="2">
    <source>
        <dbReference type="ARBA" id="ARBA00022170"/>
    </source>
</evidence>
<feature type="region of interest" description="Disordered" evidence="3">
    <location>
        <begin position="28"/>
        <end position="121"/>
    </location>
</feature>
<evidence type="ECO:0000313" key="4">
    <source>
        <dbReference type="EMBL" id="EPQ57246.1"/>
    </source>
</evidence>
<dbReference type="eggNOG" id="ENOG502S6UN">
    <property type="taxonomic scope" value="Eukaryota"/>
</dbReference>
<proteinExistence type="inferred from homology"/>
<feature type="compositionally biased region" description="Basic and acidic residues" evidence="3">
    <location>
        <begin position="69"/>
        <end position="93"/>
    </location>
</feature>
<dbReference type="KEGG" id="gtr:GLOTRDRAFT_99304"/>
<dbReference type="Proteomes" id="UP000030669">
    <property type="component" value="Unassembled WGS sequence"/>
</dbReference>
<dbReference type="RefSeq" id="XP_007864376.1">
    <property type="nucleotide sequence ID" value="XM_007866185.1"/>
</dbReference>
<protein>
    <recommendedName>
        <fullName evidence="2">Succinate dehydrogenase assembly factor 4, mitochondrial</fullName>
    </recommendedName>
</protein>
<dbReference type="PANTHER" id="PTHR28524">
    <property type="entry name" value="SUCCINATE DEHYDROGENASE ASSEMBLY FACTOR 4, MITOCHONDRIAL"/>
    <property type="match status" value="1"/>
</dbReference>
<dbReference type="AlphaFoldDB" id="S7QBC1"/>
<keyword evidence="5" id="KW-1185">Reference proteome</keyword>
<dbReference type="OrthoDB" id="201362at2759"/>
<feature type="compositionally biased region" description="Pro residues" evidence="3">
    <location>
        <begin position="39"/>
        <end position="48"/>
    </location>
</feature>
<reference evidence="4 5" key="1">
    <citation type="journal article" date="2012" name="Science">
        <title>The Paleozoic origin of enzymatic lignin decomposition reconstructed from 31 fungal genomes.</title>
        <authorList>
            <person name="Floudas D."/>
            <person name="Binder M."/>
            <person name="Riley R."/>
            <person name="Barry K."/>
            <person name="Blanchette R.A."/>
            <person name="Henrissat B."/>
            <person name="Martinez A.T."/>
            <person name="Otillar R."/>
            <person name="Spatafora J.W."/>
            <person name="Yadav J.S."/>
            <person name="Aerts A."/>
            <person name="Benoit I."/>
            <person name="Boyd A."/>
            <person name="Carlson A."/>
            <person name="Copeland A."/>
            <person name="Coutinho P.M."/>
            <person name="de Vries R.P."/>
            <person name="Ferreira P."/>
            <person name="Findley K."/>
            <person name="Foster B."/>
            <person name="Gaskell J."/>
            <person name="Glotzer D."/>
            <person name="Gorecki P."/>
            <person name="Heitman J."/>
            <person name="Hesse C."/>
            <person name="Hori C."/>
            <person name="Igarashi K."/>
            <person name="Jurgens J.A."/>
            <person name="Kallen N."/>
            <person name="Kersten P."/>
            <person name="Kohler A."/>
            <person name="Kuees U."/>
            <person name="Kumar T.K.A."/>
            <person name="Kuo A."/>
            <person name="LaButti K."/>
            <person name="Larrondo L.F."/>
            <person name="Lindquist E."/>
            <person name="Ling A."/>
            <person name="Lombard V."/>
            <person name="Lucas S."/>
            <person name="Lundell T."/>
            <person name="Martin R."/>
            <person name="McLaughlin D.J."/>
            <person name="Morgenstern I."/>
            <person name="Morin E."/>
            <person name="Murat C."/>
            <person name="Nagy L.G."/>
            <person name="Nolan M."/>
            <person name="Ohm R.A."/>
            <person name="Patyshakuliyeva A."/>
            <person name="Rokas A."/>
            <person name="Ruiz-Duenas F.J."/>
            <person name="Sabat G."/>
            <person name="Salamov A."/>
            <person name="Samejima M."/>
            <person name="Schmutz J."/>
            <person name="Slot J.C."/>
            <person name="St John F."/>
            <person name="Stenlid J."/>
            <person name="Sun H."/>
            <person name="Sun S."/>
            <person name="Syed K."/>
            <person name="Tsang A."/>
            <person name="Wiebenga A."/>
            <person name="Young D."/>
            <person name="Pisabarro A."/>
            <person name="Eastwood D.C."/>
            <person name="Martin F."/>
            <person name="Cullen D."/>
            <person name="Grigoriev I.V."/>
            <person name="Hibbett D.S."/>
        </authorList>
    </citation>
    <scope>NUCLEOTIDE SEQUENCE [LARGE SCALE GENOMIC DNA]</scope>
    <source>
        <strain evidence="4 5">ATCC 11539</strain>
    </source>
</reference>
<feature type="compositionally biased region" description="Basic and acidic residues" evidence="3">
    <location>
        <begin position="106"/>
        <end position="121"/>
    </location>
</feature>
<comment type="similarity">
    <text evidence="1">Belongs to the SDHAF4 family.</text>
</comment>
<dbReference type="OMA" id="GGDWSYN"/>
<dbReference type="GO" id="GO:0034553">
    <property type="term" value="P:mitochondrial respiratory chain complex II assembly"/>
    <property type="evidence" value="ECO:0007669"/>
    <property type="project" value="TreeGrafter"/>
</dbReference>
<accession>S7QBC1</accession>
<dbReference type="GO" id="GO:0005739">
    <property type="term" value="C:mitochondrion"/>
    <property type="evidence" value="ECO:0007669"/>
    <property type="project" value="TreeGrafter"/>
</dbReference>
<sequence length="131" mass="14515">MAHGLRSASLSTEALLPRIAWSCRNMSSRPSVTMQSPPLVRPSPPPLPAEQQQEFEDLVRAAQAPLSRPSDRSEAEAELAMHPDARAPLKAEFEGEVNPRTGEIGGPKREPVKKWRDDEGDWSFKGRVSDF</sequence>
<evidence type="ECO:0000256" key="3">
    <source>
        <dbReference type="SAM" id="MobiDB-lite"/>
    </source>
</evidence>
<dbReference type="InterPro" id="IPR012875">
    <property type="entry name" value="SDHF4"/>
</dbReference>